<evidence type="ECO:0000313" key="3">
    <source>
        <dbReference type="Proteomes" id="UP000319818"/>
    </source>
</evidence>
<feature type="transmembrane region" description="Helical" evidence="1">
    <location>
        <begin position="6"/>
        <end position="26"/>
    </location>
</feature>
<accession>A0A543FPH6</accession>
<proteinExistence type="predicted"/>
<protein>
    <submittedName>
        <fullName evidence="2">Uncharacterized protein</fullName>
    </submittedName>
</protein>
<evidence type="ECO:0000256" key="1">
    <source>
        <dbReference type="SAM" id="Phobius"/>
    </source>
</evidence>
<dbReference type="RefSeq" id="WP_211362424.1">
    <property type="nucleotide sequence ID" value="NZ_VFPH01000003.1"/>
</dbReference>
<keyword evidence="1" id="KW-0812">Transmembrane</keyword>
<keyword evidence="1" id="KW-1133">Transmembrane helix</keyword>
<gene>
    <name evidence="2" type="ORF">FB388_7061</name>
</gene>
<keyword evidence="3" id="KW-1185">Reference proteome</keyword>
<dbReference type="EMBL" id="VFPH01000003">
    <property type="protein sequence ID" value="TQM35624.1"/>
    <property type="molecule type" value="Genomic_DNA"/>
</dbReference>
<comment type="caution">
    <text evidence="2">The sequence shown here is derived from an EMBL/GenBank/DDBJ whole genome shotgun (WGS) entry which is preliminary data.</text>
</comment>
<keyword evidence="1" id="KW-0472">Membrane</keyword>
<reference evidence="2 3" key="1">
    <citation type="submission" date="2019-06" db="EMBL/GenBank/DDBJ databases">
        <title>Sequencing the genomes of 1000 actinobacteria strains.</title>
        <authorList>
            <person name="Klenk H.-P."/>
        </authorList>
    </citation>
    <scope>NUCLEOTIDE SEQUENCE [LARGE SCALE GENOMIC DNA]</scope>
    <source>
        <strain evidence="2 3">DSM 45511</strain>
    </source>
</reference>
<name>A0A543FPH6_9PSEU</name>
<dbReference type="Proteomes" id="UP000319818">
    <property type="component" value="Unassembled WGS sequence"/>
</dbReference>
<sequence length="160" mass="18083">MWTWAQTAALIVPVLAFFGAVVVWAFGQRAARRERRATAFAAALAAVETYAEFPYRVRRRATTETARHELATEISKNQAEIAFHQAWLDLEAPTAANAYRKLVQATRRQAGQQMHDAWLQPAITTDADMNLEVAYPRTEIDTARVRCQQHMKAALRLASR</sequence>
<evidence type="ECO:0000313" key="2">
    <source>
        <dbReference type="EMBL" id="TQM35624.1"/>
    </source>
</evidence>
<dbReference type="AlphaFoldDB" id="A0A543FPH6"/>
<organism evidence="2 3">
    <name type="scientific">Pseudonocardia cypriaca</name>
    <dbReference type="NCBI Taxonomy" id="882449"/>
    <lineage>
        <taxon>Bacteria</taxon>
        <taxon>Bacillati</taxon>
        <taxon>Actinomycetota</taxon>
        <taxon>Actinomycetes</taxon>
        <taxon>Pseudonocardiales</taxon>
        <taxon>Pseudonocardiaceae</taxon>
        <taxon>Pseudonocardia</taxon>
    </lineage>
</organism>